<dbReference type="SMART" id="SM00225">
    <property type="entry name" value="BTB"/>
    <property type="match status" value="1"/>
</dbReference>
<comment type="similarity">
    <text evidence="11">Belongs to the plant 'ANKYRIN-BTB/POZ' family. 'NPR1-like' subfamily.</text>
</comment>
<dbReference type="GO" id="GO:0042742">
    <property type="term" value="P:defense response to bacterium"/>
    <property type="evidence" value="ECO:0007669"/>
    <property type="project" value="TreeGrafter"/>
</dbReference>
<dbReference type="Pfam" id="PF12313">
    <property type="entry name" value="NPR1_like_C"/>
    <property type="match status" value="1"/>
</dbReference>
<evidence type="ECO:0000256" key="2">
    <source>
        <dbReference type="ARBA" id="ARBA00004906"/>
    </source>
</evidence>
<dbReference type="GO" id="GO:0008270">
    <property type="term" value="F:zinc ion binding"/>
    <property type="evidence" value="ECO:0007669"/>
    <property type="project" value="UniProtKB-KW"/>
</dbReference>
<dbReference type="Gene3D" id="3.30.710.10">
    <property type="entry name" value="Potassium Channel Kv1.1, Chain A"/>
    <property type="match status" value="1"/>
</dbReference>
<dbReference type="InterPro" id="IPR024228">
    <property type="entry name" value="NPR_central_dom"/>
</dbReference>
<evidence type="ECO:0000259" key="16">
    <source>
        <dbReference type="PROSITE" id="PS52046"/>
    </source>
</evidence>
<evidence type="ECO:0000256" key="6">
    <source>
        <dbReference type="ARBA" id="ARBA00022786"/>
    </source>
</evidence>
<evidence type="ECO:0000256" key="14">
    <source>
        <dbReference type="SAM" id="MobiDB-lite"/>
    </source>
</evidence>
<dbReference type="GO" id="GO:0005634">
    <property type="term" value="C:nucleus"/>
    <property type="evidence" value="ECO:0007669"/>
    <property type="project" value="UniProtKB-SubCell"/>
</dbReference>
<dbReference type="EMBL" id="JBEDUW010000006">
    <property type="protein sequence ID" value="KAK9924167.1"/>
    <property type="molecule type" value="Genomic_DNA"/>
</dbReference>
<dbReference type="AlphaFoldDB" id="A0AAW1WLH4"/>
<dbReference type="PROSITE" id="PS50088">
    <property type="entry name" value="ANK_REPEAT"/>
    <property type="match status" value="1"/>
</dbReference>
<organism evidence="17 18">
    <name type="scientific">Rubus argutus</name>
    <name type="common">Southern blackberry</name>
    <dbReference type="NCBI Taxonomy" id="59490"/>
    <lineage>
        <taxon>Eukaryota</taxon>
        <taxon>Viridiplantae</taxon>
        <taxon>Streptophyta</taxon>
        <taxon>Embryophyta</taxon>
        <taxon>Tracheophyta</taxon>
        <taxon>Spermatophyta</taxon>
        <taxon>Magnoliopsida</taxon>
        <taxon>eudicotyledons</taxon>
        <taxon>Gunneridae</taxon>
        <taxon>Pentapetalae</taxon>
        <taxon>rosids</taxon>
        <taxon>fabids</taxon>
        <taxon>Rosales</taxon>
        <taxon>Rosaceae</taxon>
        <taxon>Rosoideae</taxon>
        <taxon>Rosoideae incertae sedis</taxon>
        <taxon>Rubus</taxon>
    </lineage>
</organism>
<feature type="domain" description="C2HC NPR-type" evidence="16">
    <location>
        <begin position="142"/>
        <end position="156"/>
    </location>
</feature>
<dbReference type="SUPFAM" id="SSF54695">
    <property type="entry name" value="POZ domain"/>
    <property type="match status" value="1"/>
</dbReference>
<protein>
    <submittedName>
        <fullName evidence="17">Uncharacterized protein</fullName>
    </submittedName>
</protein>
<feature type="repeat" description="ANK" evidence="12">
    <location>
        <begin position="334"/>
        <end position="366"/>
    </location>
</feature>
<evidence type="ECO:0000313" key="17">
    <source>
        <dbReference type="EMBL" id="KAK9924167.1"/>
    </source>
</evidence>
<evidence type="ECO:0000256" key="5">
    <source>
        <dbReference type="ARBA" id="ARBA00022771"/>
    </source>
</evidence>
<evidence type="ECO:0000256" key="9">
    <source>
        <dbReference type="ARBA" id="ARBA00023043"/>
    </source>
</evidence>
<evidence type="ECO:0000256" key="10">
    <source>
        <dbReference type="ARBA" id="ARBA00023242"/>
    </source>
</evidence>
<keyword evidence="3" id="KW-0479">Metal-binding</keyword>
<dbReference type="InterPro" id="IPR036770">
    <property type="entry name" value="Ankyrin_rpt-contain_sf"/>
</dbReference>
<dbReference type="PANTHER" id="PTHR46475:SF7">
    <property type="entry name" value="REGULATORY PROTEIN, PUTATIVE-RELATED"/>
    <property type="match status" value="1"/>
</dbReference>
<dbReference type="SMART" id="SM00248">
    <property type="entry name" value="ANK"/>
    <property type="match status" value="3"/>
</dbReference>
<dbReference type="CDD" id="cd18310">
    <property type="entry name" value="BTB_POZ_NPR_plant"/>
    <property type="match status" value="1"/>
</dbReference>
<dbReference type="FunFam" id="1.25.40.20:FF:000123">
    <property type="entry name" value="regulatory protein NPR3-like"/>
    <property type="match status" value="1"/>
</dbReference>
<dbReference type="PROSITE" id="PS50097">
    <property type="entry name" value="BTB"/>
    <property type="match status" value="1"/>
</dbReference>
<comment type="caution">
    <text evidence="13">Lacks conserved residue(s) required for the propagation of feature annotation.</text>
</comment>
<name>A0AAW1WLH4_RUBAR</name>
<dbReference type="GO" id="GO:2000031">
    <property type="term" value="P:regulation of salicylic acid mediated signaling pathway"/>
    <property type="evidence" value="ECO:0007669"/>
    <property type="project" value="InterPro"/>
</dbReference>
<evidence type="ECO:0000256" key="1">
    <source>
        <dbReference type="ARBA" id="ARBA00004123"/>
    </source>
</evidence>
<comment type="subcellular location">
    <subcellularLocation>
        <location evidence="1">Nucleus</location>
    </subcellularLocation>
</comment>
<reference evidence="17 18" key="1">
    <citation type="journal article" date="2023" name="G3 (Bethesda)">
        <title>A chromosome-length genome assembly and annotation of blackberry (Rubus argutus, cv. 'Hillquist').</title>
        <authorList>
            <person name="Bruna T."/>
            <person name="Aryal R."/>
            <person name="Dudchenko O."/>
            <person name="Sargent D.J."/>
            <person name="Mead D."/>
            <person name="Buti M."/>
            <person name="Cavallini A."/>
            <person name="Hytonen T."/>
            <person name="Andres J."/>
            <person name="Pham M."/>
            <person name="Weisz D."/>
            <person name="Mascagni F."/>
            <person name="Usai G."/>
            <person name="Natali L."/>
            <person name="Bassil N."/>
            <person name="Fernandez G.E."/>
            <person name="Lomsadze A."/>
            <person name="Armour M."/>
            <person name="Olukolu B."/>
            <person name="Poorten T."/>
            <person name="Britton C."/>
            <person name="Davik J."/>
            <person name="Ashrafi H."/>
            <person name="Aiden E.L."/>
            <person name="Borodovsky M."/>
            <person name="Worthington M."/>
        </authorList>
    </citation>
    <scope>NUCLEOTIDE SEQUENCE [LARGE SCALE GENOMIC DNA]</scope>
    <source>
        <strain evidence="17">PI 553951</strain>
    </source>
</reference>
<dbReference type="InterPro" id="IPR057250">
    <property type="entry name" value="Znf_C2HC_NPR-type"/>
</dbReference>
<accession>A0AAW1WLH4</accession>
<comment type="caution">
    <text evidence="17">The sequence shown here is derived from an EMBL/GenBank/DDBJ whole genome shotgun (WGS) entry which is preliminary data.</text>
</comment>
<dbReference type="GO" id="GO:2000022">
    <property type="term" value="P:regulation of jasmonic acid mediated signaling pathway"/>
    <property type="evidence" value="ECO:0007669"/>
    <property type="project" value="InterPro"/>
</dbReference>
<dbReference type="InterPro" id="IPR002110">
    <property type="entry name" value="Ankyrin_rpt"/>
</dbReference>
<dbReference type="Pfam" id="PF00651">
    <property type="entry name" value="BTB"/>
    <property type="match status" value="1"/>
</dbReference>
<sequence>MDNVNDLSSTLSFASSYLSNGSSGNPVSVSAYSQNTEHLSLSKLGDNLERLLLDPQYDYCDAEIVVEGIPVGVNRCILAARSQFFHELFKKGNDNSTKEGKPQYLMSELVPYGGVGVEAFKVVLNYLYTGKLKPPPPEVLTVSTCVDDNCAHDACGPAINYAVELMYASATFQMKELVQVFQRRLTNFVEKALIEDVIPILLVASFHCKQSQLFSHCIQRVAMSDLDNVVLEKELPYDVLKNIKLLRLDSQQKDESSMVEMEPLEDKRLKSIRRIHKALDSDDVELVTLLLNESESVTLDDAHALHYAVAYCDPKTVKEVLSLHLGNPNLRNARGHTVLHVAARRKEPAVLVPLLNSGASALEITSDGQTAVAICRRLTRPKDYHENTKQGEVSNKDRICIDVLEREMRRNSVSVIFSNTSQMIADDLHARLDYFENRVAFARLLFPAEAKLAMEMADHPTSASRGSGGNLREVDLNETPAGRTKRLQNKLQALIKTVEMGRRFFPNCSEVLDRFLDDEMDMADYFLEKGTPEEQKNKKMRFLELKDDVQRAFCKDVAEKNGSVLTASSSSSSSPKEVVNRRVRKRSS</sequence>
<feature type="region of interest" description="Disordered" evidence="14">
    <location>
        <begin position="562"/>
        <end position="588"/>
    </location>
</feature>
<dbReference type="InterPro" id="IPR044292">
    <property type="entry name" value="NPR"/>
</dbReference>
<keyword evidence="18" id="KW-1185">Reference proteome</keyword>
<keyword evidence="10" id="KW-0539">Nucleus</keyword>
<dbReference type="PANTHER" id="PTHR46475">
    <property type="entry name" value="REGULATORY PROTEIN NPR3"/>
    <property type="match status" value="1"/>
</dbReference>
<keyword evidence="8" id="KW-0862">Zinc</keyword>
<feature type="domain" description="BTB" evidence="15">
    <location>
        <begin position="60"/>
        <end position="136"/>
    </location>
</feature>
<evidence type="ECO:0000256" key="12">
    <source>
        <dbReference type="PROSITE-ProRule" id="PRU00023"/>
    </source>
</evidence>
<keyword evidence="7" id="KW-0611">Plant defense</keyword>
<dbReference type="Gene3D" id="1.25.40.20">
    <property type="entry name" value="Ankyrin repeat-containing domain"/>
    <property type="match status" value="1"/>
</dbReference>
<evidence type="ECO:0000256" key="3">
    <source>
        <dbReference type="ARBA" id="ARBA00022723"/>
    </source>
</evidence>
<dbReference type="GO" id="GO:0009862">
    <property type="term" value="P:systemic acquired resistance, salicylic acid mediated signaling pathway"/>
    <property type="evidence" value="ECO:0007669"/>
    <property type="project" value="InterPro"/>
</dbReference>
<evidence type="ECO:0000256" key="4">
    <source>
        <dbReference type="ARBA" id="ARBA00022737"/>
    </source>
</evidence>
<evidence type="ECO:0000259" key="15">
    <source>
        <dbReference type="PROSITE" id="PS50097"/>
    </source>
</evidence>
<comment type="pathway">
    <text evidence="2">Protein modification; protein ubiquitination.</text>
</comment>
<evidence type="ECO:0000256" key="7">
    <source>
        <dbReference type="ARBA" id="ARBA00022821"/>
    </source>
</evidence>
<keyword evidence="6" id="KW-0833">Ubl conjugation pathway</keyword>
<evidence type="ECO:0000256" key="13">
    <source>
        <dbReference type="PROSITE-ProRule" id="PRU01391"/>
    </source>
</evidence>
<evidence type="ECO:0000256" key="8">
    <source>
        <dbReference type="ARBA" id="ARBA00022833"/>
    </source>
</evidence>
<dbReference type="PROSITE" id="PS50297">
    <property type="entry name" value="ANK_REP_REGION"/>
    <property type="match status" value="1"/>
</dbReference>
<dbReference type="InterPro" id="IPR021094">
    <property type="entry name" value="NPR1/NIM1-like_C"/>
</dbReference>
<dbReference type="SUPFAM" id="SSF48403">
    <property type="entry name" value="Ankyrin repeat"/>
    <property type="match status" value="1"/>
</dbReference>
<dbReference type="PROSITE" id="PS52046">
    <property type="entry name" value="ZF_C2HC_NPR"/>
    <property type="match status" value="1"/>
</dbReference>
<gene>
    <name evidence="17" type="ORF">M0R45_032550</name>
</gene>
<dbReference type="InterPro" id="IPR011333">
    <property type="entry name" value="SKP1/BTB/POZ_sf"/>
</dbReference>
<keyword evidence="4" id="KW-0677">Repeat</keyword>
<proteinExistence type="inferred from homology"/>
<dbReference type="Pfam" id="PF11900">
    <property type="entry name" value="DUF3420"/>
    <property type="match status" value="1"/>
</dbReference>
<dbReference type="InterPro" id="IPR000210">
    <property type="entry name" value="BTB/POZ_dom"/>
</dbReference>
<keyword evidence="5 13" id="KW-0863">Zinc-finger</keyword>
<evidence type="ECO:0000313" key="18">
    <source>
        <dbReference type="Proteomes" id="UP001457282"/>
    </source>
</evidence>
<evidence type="ECO:0000256" key="11">
    <source>
        <dbReference type="ARBA" id="ARBA00044947"/>
    </source>
</evidence>
<dbReference type="FunFam" id="3.30.710.10:FF:000110">
    <property type="entry name" value="Regulatory protein NPR3"/>
    <property type="match status" value="1"/>
</dbReference>
<dbReference type="Proteomes" id="UP001457282">
    <property type="component" value="Unassembled WGS sequence"/>
</dbReference>
<keyword evidence="9 12" id="KW-0040">ANK repeat</keyword>
<dbReference type="GO" id="GO:0050832">
    <property type="term" value="P:defense response to fungus"/>
    <property type="evidence" value="ECO:0007669"/>
    <property type="project" value="TreeGrafter"/>
</dbReference>